<dbReference type="EMBL" id="WOWK01000009">
    <property type="protein sequence ID" value="KAF0329987.1"/>
    <property type="molecule type" value="Genomic_DNA"/>
</dbReference>
<dbReference type="PANTHER" id="PTHR21310">
    <property type="entry name" value="AMINOGLYCOSIDE PHOSPHOTRANSFERASE-RELATED-RELATED"/>
    <property type="match status" value="1"/>
</dbReference>
<dbReference type="InterPro" id="IPR011009">
    <property type="entry name" value="Kinase-like_dom_sf"/>
</dbReference>
<evidence type="ECO:0000259" key="1">
    <source>
        <dbReference type="Pfam" id="PF01636"/>
    </source>
</evidence>
<comment type="caution">
    <text evidence="2">The sequence shown here is derived from an EMBL/GenBank/DDBJ whole genome shotgun (WGS) entry which is preliminary data.</text>
</comment>
<organism evidence="2 3">
    <name type="scientific">Colletotrichum asianum</name>
    <dbReference type="NCBI Taxonomy" id="702518"/>
    <lineage>
        <taxon>Eukaryota</taxon>
        <taxon>Fungi</taxon>
        <taxon>Dikarya</taxon>
        <taxon>Ascomycota</taxon>
        <taxon>Pezizomycotina</taxon>
        <taxon>Sordariomycetes</taxon>
        <taxon>Hypocreomycetidae</taxon>
        <taxon>Glomerellales</taxon>
        <taxon>Glomerellaceae</taxon>
        <taxon>Colletotrichum</taxon>
        <taxon>Colletotrichum gloeosporioides species complex</taxon>
    </lineage>
</organism>
<protein>
    <submittedName>
        <fullName evidence="2">Phosphotransferase enzyme family protein</fullName>
    </submittedName>
</protein>
<dbReference type="OrthoDB" id="2831558at2759"/>
<dbReference type="Gene3D" id="3.90.1200.10">
    <property type="match status" value="1"/>
</dbReference>
<gene>
    <name evidence="2" type="ORF">GQ607_002754</name>
</gene>
<name>A0A8H3WSN5_9PEZI</name>
<dbReference type="AlphaFoldDB" id="A0A8H3WSN5"/>
<feature type="domain" description="Aminoglycoside phosphotransferase" evidence="1">
    <location>
        <begin position="113"/>
        <end position="313"/>
    </location>
</feature>
<dbReference type="PANTHER" id="PTHR21310:SF15">
    <property type="entry name" value="AMINOGLYCOSIDE PHOSPHOTRANSFERASE DOMAIN-CONTAINING PROTEIN"/>
    <property type="match status" value="1"/>
</dbReference>
<reference evidence="2 3" key="1">
    <citation type="submission" date="2019-12" db="EMBL/GenBank/DDBJ databases">
        <title>A genome sequence resource for the geographically widespread anthracnose pathogen Colletotrichum asianum.</title>
        <authorList>
            <person name="Meng Y."/>
        </authorList>
    </citation>
    <scope>NUCLEOTIDE SEQUENCE [LARGE SCALE GENOMIC DNA]</scope>
    <source>
        <strain evidence="2 3">ICMP 18580</strain>
    </source>
</reference>
<dbReference type="InterPro" id="IPR002575">
    <property type="entry name" value="Aminoglycoside_PTrfase"/>
</dbReference>
<keyword evidence="2" id="KW-0808">Transferase</keyword>
<dbReference type="GO" id="GO:0016740">
    <property type="term" value="F:transferase activity"/>
    <property type="evidence" value="ECO:0007669"/>
    <property type="project" value="UniProtKB-KW"/>
</dbReference>
<dbReference type="SUPFAM" id="SSF56112">
    <property type="entry name" value="Protein kinase-like (PK-like)"/>
    <property type="match status" value="1"/>
</dbReference>
<accession>A0A8H3WSN5</accession>
<dbReference type="Pfam" id="PF01636">
    <property type="entry name" value="APH"/>
    <property type="match status" value="1"/>
</dbReference>
<dbReference type="InterPro" id="IPR051678">
    <property type="entry name" value="AGP_Transferase"/>
</dbReference>
<sequence>MNHEQFQERLDFARSTLIGFGLEPIEITPVEYQEDVPFPYNNFIYKITFAKPATKDNFLDAGSYTTLPPEGGISTIVMRLANPKAMDIIQDNRVENEVAAMYIARQGLQAFKPDAAGLIPAIFAWSSAQGAGGGYNWTLMEFKHGVPLDTKFKDLSDDERKVVLGQIADVFTGIQRGPLPESIKLHGGLSIDESGNIVGGKMTILEGAPWNSYTDFWKSKLEFGLRDADGSSNLRGWKPNGVRERIDRFILSGLDQYLAGAGVDETQRVLIHGDLTTNNIQYDPVTKRITGVLDFDWAYVSHPAHEFFTSFGDIGGSTNGGTARDPDLSDGKIAKAMLAGNFDIPDLPEEAVGQLARAKAWNDALAERGALRPSEIAGMAALEQLRKLESLLAPFALHHPVMLKRKTAEQILKMRAAGEKELIECLEQFGY</sequence>
<evidence type="ECO:0000313" key="2">
    <source>
        <dbReference type="EMBL" id="KAF0329987.1"/>
    </source>
</evidence>
<dbReference type="Proteomes" id="UP000434172">
    <property type="component" value="Unassembled WGS sequence"/>
</dbReference>
<keyword evidence="3" id="KW-1185">Reference proteome</keyword>
<proteinExistence type="predicted"/>
<evidence type="ECO:0000313" key="3">
    <source>
        <dbReference type="Proteomes" id="UP000434172"/>
    </source>
</evidence>